<dbReference type="Proteomes" id="UP000176651">
    <property type="component" value="Unassembled WGS sequence"/>
</dbReference>
<evidence type="ECO:0000256" key="2">
    <source>
        <dbReference type="SAM" id="MobiDB-lite"/>
    </source>
</evidence>
<accession>A0A1F4NT76</accession>
<keyword evidence="1" id="KW-0175">Coiled coil</keyword>
<reference evidence="3 4" key="1">
    <citation type="journal article" date="2016" name="Nat. Commun.">
        <title>Thousands of microbial genomes shed light on interconnected biogeochemical processes in an aquifer system.</title>
        <authorList>
            <person name="Anantharaman K."/>
            <person name="Brown C.T."/>
            <person name="Hug L.A."/>
            <person name="Sharon I."/>
            <person name="Castelle C.J."/>
            <person name="Probst A.J."/>
            <person name="Thomas B.C."/>
            <person name="Singh A."/>
            <person name="Wilkins M.J."/>
            <person name="Karaoz U."/>
            <person name="Brodie E.L."/>
            <person name="Williams K.H."/>
            <person name="Hubbard S.S."/>
            <person name="Banfield J.F."/>
        </authorList>
    </citation>
    <scope>NUCLEOTIDE SEQUENCE [LARGE SCALE GENOMIC DNA]</scope>
</reference>
<name>A0A1F4NT76_UNCK3</name>
<protein>
    <submittedName>
        <fullName evidence="3">Uncharacterized protein</fullName>
    </submittedName>
</protein>
<dbReference type="EMBL" id="META01000001">
    <property type="protein sequence ID" value="OGB74536.1"/>
    <property type="molecule type" value="Genomic_DNA"/>
</dbReference>
<evidence type="ECO:0000313" key="3">
    <source>
        <dbReference type="EMBL" id="OGB74536.1"/>
    </source>
</evidence>
<sequence length="263" mass="29015">MKKGSLFTAVTIVVTVAVAGWLIYLATASSAQVGAEGKLSLTTSTGSVAAPTTSPSDEAPATDQAPNVVIDEPAPILPEDLIELTLPRSPYPECQELLDKANRVIFYHQDTEYEAASAELLALLKERQRLIDIIYNDREGRYTEAERTAAKWQLMAVEARIKEAQARLLAAKSRIFAAYEQCVEEQKQKGETPWAGTLEQLGDIFKGYFRFELPSDQPEINLPTLDENATSSAIPSVPEAPVRTNWLVRAWQGIASFFSNLFH</sequence>
<proteinExistence type="predicted"/>
<feature type="region of interest" description="Disordered" evidence="2">
    <location>
        <begin position="45"/>
        <end position="66"/>
    </location>
</feature>
<gene>
    <name evidence="3" type="ORF">A2V68_02920</name>
</gene>
<feature type="compositionally biased region" description="Polar residues" evidence="2">
    <location>
        <begin position="45"/>
        <end position="56"/>
    </location>
</feature>
<organism evidence="3 4">
    <name type="scientific">candidate division Kazan bacterium RBG_13_50_9</name>
    <dbReference type="NCBI Taxonomy" id="1798535"/>
    <lineage>
        <taxon>Bacteria</taxon>
        <taxon>Bacteria division Kazan-3B-28</taxon>
    </lineage>
</organism>
<comment type="caution">
    <text evidence="3">The sequence shown here is derived from an EMBL/GenBank/DDBJ whole genome shotgun (WGS) entry which is preliminary data.</text>
</comment>
<dbReference type="AlphaFoldDB" id="A0A1F4NT76"/>
<feature type="coiled-coil region" evidence="1">
    <location>
        <begin position="147"/>
        <end position="174"/>
    </location>
</feature>
<evidence type="ECO:0000313" key="4">
    <source>
        <dbReference type="Proteomes" id="UP000176651"/>
    </source>
</evidence>
<dbReference type="STRING" id="1798535.A2V68_02920"/>
<evidence type="ECO:0000256" key="1">
    <source>
        <dbReference type="SAM" id="Coils"/>
    </source>
</evidence>